<dbReference type="EMBL" id="CP072788">
    <property type="protein sequence ID" value="QTR05981.1"/>
    <property type="molecule type" value="Genomic_DNA"/>
</dbReference>
<accession>A0A8T8I5R3</accession>
<dbReference type="Proteomes" id="UP000671828">
    <property type="component" value="Chromosome"/>
</dbReference>
<evidence type="ECO:0000313" key="2">
    <source>
        <dbReference type="Proteomes" id="UP000671828"/>
    </source>
</evidence>
<organism evidence="1 2">
    <name type="scientific">Saccharothrix algeriensis</name>
    <dbReference type="NCBI Taxonomy" id="173560"/>
    <lineage>
        <taxon>Bacteria</taxon>
        <taxon>Bacillati</taxon>
        <taxon>Actinomycetota</taxon>
        <taxon>Actinomycetes</taxon>
        <taxon>Pseudonocardiales</taxon>
        <taxon>Pseudonocardiaceae</taxon>
        <taxon>Saccharothrix</taxon>
    </lineage>
</organism>
<name>A0A8T8I5R3_9PSEU</name>
<gene>
    <name evidence="1" type="ORF">J7S33_04855</name>
</gene>
<sequence length="45" mass="4897">MTAEGCPKIPVITDGDVELKLAARMREEGPVDPAMRHVTVVINHV</sequence>
<evidence type="ECO:0000313" key="1">
    <source>
        <dbReference type="EMBL" id="QTR05981.1"/>
    </source>
</evidence>
<proteinExistence type="predicted"/>
<reference evidence="1" key="1">
    <citation type="submission" date="2021-04" db="EMBL/GenBank/DDBJ databases">
        <title>Saccharothrix algeriensis WGS.</title>
        <authorList>
            <person name="Stuskova K."/>
            <person name="Hakalova E."/>
            <person name="Tebbal A.B."/>
            <person name="Eichmeier A."/>
        </authorList>
    </citation>
    <scope>NUCLEOTIDE SEQUENCE</scope>
    <source>
        <strain evidence="1">NRRL B-24137</strain>
    </source>
</reference>
<protein>
    <submittedName>
        <fullName evidence="1">Uncharacterized protein</fullName>
    </submittedName>
</protein>
<dbReference type="AlphaFoldDB" id="A0A8T8I5R3"/>
<feature type="non-terminal residue" evidence="1">
    <location>
        <position position="45"/>
    </location>
</feature>